<comment type="function">
    <text evidence="4">Bifunctional enzyme that catalyzes the enolization of 2,3-diketo-5-methylthiopentyl-1-phosphate (DK-MTP-1-P) into the intermediate 2-hydroxy-3-keto-5-methylthiopentenyl-1-phosphate (HK-MTPenyl-1-P), which is then dephosphorylated to form the acireductone 1,2-dihydroxy-3-keto-5-methylthiopentene (DHK-MTPene).</text>
</comment>
<comment type="cofactor">
    <cofactor evidence="4">
        <name>Mg(2+)</name>
        <dbReference type="ChEBI" id="CHEBI:18420"/>
    </cofactor>
    <text evidence="4">Binds 1 Mg(2+) ion per subunit.</text>
</comment>
<evidence type="ECO:0000313" key="5">
    <source>
        <dbReference type="EMBL" id="BAJ79366.1"/>
    </source>
</evidence>
<dbReference type="Pfam" id="PF00702">
    <property type="entry name" value="Hydrolase"/>
    <property type="match status" value="1"/>
</dbReference>
<dbReference type="PANTHER" id="PTHR20371">
    <property type="entry name" value="ENOLASE-PHOSPHATASE E1"/>
    <property type="match status" value="1"/>
</dbReference>
<dbReference type="UniPathway" id="UPA00904">
    <property type="reaction ID" value="UER00876"/>
</dbReference>
<evidence type="ECO:0000313" key="6">
    <source>
        <dbReference type="Proteomes" id="UP000007100"/>
    </source>
</evidence>
<proteinExistence type="inferred from homology"/>
<comment type="similarity">
    <text evidence="4">Belongs to the HAD-like hydrolase superfamily. MasA/MtnC family.</text>
</comment>
<keyword evidence="4" id="KW-0479">Metal-binding</keyword>
<organism evidence="5 6">
    <name type="scientific">Acidiphilium multivorum (strain DSM 11245 / JCM 8867 / NBRC 100883 / AIU 301)</name>
    <dbReference type="NCBI Taxonomy" id="926570"/>
    <lineage>
        <taxon>Bacteria</taxon>
        <taxon>Pseudomonadati</taxon>
        <taxon>Pseudomonadota</taxon>
        <taxon>Alphaproteobacteria</taxon>
        <taxon>Acetobacterales</taxon>
        <taxon>Acidocellaceae</taxon>
        <taxon>Acidiphilium</taxon>
    </lineage>
</organism>
<name>F0J0I2_ACIMA</name>
<dbReference type="KEGG" id="amv:ACMV_00190"/>
<dbReference type="GO" id="GO:0019509">
    <property type="term" value="P:L-methionine salvage from methylthioadenosine"/>
    <property type="evidence" value="ECO:0007669"/>
    <property type="project" value="UniProtKB-UniRule"/>
</dbReference>
<dbReference type="SFLD" id="SFLDS00003">
    <property type="entry name" value="Haloacid_Dehalogenase"/>
    <property type="match status" value="1"/>
</dbReference>
<dbReference type="OrthoDB" id="9797416at2"/>
<comment type="subunit">
    <text evidence="4">Monomer.</text>
</comment>
<dbReference type="PANTHER" id="PTHR20371:SF1">
    <property type="entry name" value="ENOLASE-PHOSPHATASE E1"/>
    <property type="match status" value="1"/>
</dbReference>
<dbReference type="InterPro" id="IPR036412">
    <property type="entry name" value="HAD-like_sf"/>
</dbReference>
<dbReference type="HOGENOM" id="CLU_023273_0_0_5"/>
<dbReference type="InterPro" id="IPR023214">
    <property type="entry name" value="HAD_sf"/>
</dbReference>
<keyword evidence="6" id="KW-1185">Reference proteome</keyword>
<dbReference type="Proteomes" id="UP000007100">
    <property type="component" value="Chromosome"/>
</dbReference>
<dbReference type="GO" id="GO:0000287">
    <property type="term" value="F:magnesium ion binding"/>
    <property type="evidence" value="ECO:0007669"/>
    <property type="project" value="UniProtKB-UniRule"/>
</dbReference>
<accession>F0J0I2</accession>
<protein>
    <recommendedName>
        <fullName evidence="4">Enolase-phosphatase E1</fullName>
        <ecNumber evidence="4">3.1.3.77</ecNumber>
    </recommendedName>
    <alternativeName>
        <fullName evidence="4">2,3-diketo-5-methylthio-1-phosphopentane phosphatase</fullName>
    </alternativeName>
</protein>
<dbReference type="SFLD" id="SFLDG01129">
    <property type="entry name" value="C1.5:_HAD__Beta-PGM__Phosphata"/>
    <property type="match status" value="1"/>
</dbReference>
<dbReference type="Gene3D" id="3.40.50.1000">
    <property type="entry name" value="HAD superfamily/HAD-like"/>
    <property type="match status" value="1"/>
</dbReference>
<comment type="pathway">
    <text evidence="4">Amino-acid biosynthesis; L-methionine biosynthesis via salvage pathway; L-methionine from S-methyl-5-thio-alpha-D-ribose 1-phosphate: step 3/6.</text>
</comment>
<dbReference type="GO" id="GO:0043874">
    <property type="term" value="F:acireductone synthase activity"/>
    <property type="evidence" value="ECO:0007669"/>
    <property type="project" value="UniProtKB-EC"/>
</dbReference>
<keyword evidence="4" id="KW-0460">Magnesium</keyword>
<comment type="pathway">
    <text evidence="4">Amino-acid biosynthesis; L-methionine biosynthesis via salvage pathway; L-methionine from S-methyl-5-thio-alpha-D-ribose 1-phosphate: step 4/6.</text>
</comment>
<evidence type="ECO:0000256" key="1">
    <source>
        <dbReference type="ARBA" id="ARBA00022605"/>
    </source>
</evidence>
<gene>
    <name evidence="4 5" type="primary">mtnC</name>
    <name evidence="5" type="ordered locus">ACMV_00190</name>
</gene>
<dbReference type="GO" id="GO:0043715">
    <property type="term" value="F:2,3-diketo-5-methylthiopentyl-1-phosphate enolase activity"/>
    <property type="evidence" value="ECO:0007669"/>
    <property type="project" value="UniProtKB-UniRule"/>
</dbReference>
<dbReference type="GO" id="GO:0043716">
    <property type="term" value="F:2-hydroxy-3-keto-5-methylthiopentenyl-1-phosphate phosphatase activity"/>
    <property type="evidence" value="ECO:0007669"/>
    <property type="project" value="UniProtKB-UniRule"/>
</dbReference>
<dbReference type="InterPro" id="IPR023943">
    <property type="entry name" value="Enolase-ppase_E1"/>
</dbReference>
<dbReference type="PRINTS" id="PR00413">
    <property type="entry name" value="HADHALOGNASE"/>
</dbReference>
<keyword evidence="1 4" id="KW-0028">Amino-acid biosynthesis</keyword>
<dbReference type="EC" id="3.1.3.77" evidence="4"/>
<reference evidence="5 6" key="1">
    <citation type="submission" date="2010-12" db="EMBL/GenBank/DDBJ databases">
        <title>Whole genome sequence of Acidiphilium multivorum AIU301.</title>
        <authorList>
            <person name="Narita-Yamada S."/>
            <person name="Nakamura S."/>
            <person name="Ito N."/>
            <person name="Takarada H."/>
            <person name="Katano Y."/>
            <person name="Nakazawa H."/>
            <person name="Hosoyama A."/>
            <person name="Yamada R."/>
            <person name="Fujita N."/>
        </authorList>
    </citation>
    <scope>NUCLEOTIDE SEQUENCE [LARGE SCALE GENOMIC DNA]</scope>
    <source>
        <strain evidence="6">DSM 11245 / JCM 8867 / AIU301</strain>
    </source>
</reference>
<keyword evidence="3 4" id="KW-0486">Methionine biosynthesis</keyword>
<sequence length="232" mass="24356">MTTRPELVLLDIEGTIAPISFVHDVLFPYARARLAGFVAAHGDEPEIAAALAELDAIAPGAPPVETMLALMDRDAKVGPLKLIQGRIWAEGFAEGALTSRLYPDVAPVLRAWHGSGLRLAIYSSGSEEAQRLLLGHTPDGGLTALFERFFDTRMGGKRDAASYAAIARSMAVAPAHVLFLSDVADELAAAATAGIQVCQIVRPEDGTIASADYPTAPDLAAVAAAFDRPDPA</sequence>
<dbReference type="NCBIfam" id="TIGR01691">
    <property type="entry name" value="enolase-ppase"/>
    <property type="match status" value="1"/>
</dbReference>
<dbReference type="HAMAP" id="MF_01681">
    <property type="entry name" value="Salvage_MtnC"/>
    <property type="match status" value="1"/>
</dbReference>
<dbReference type="AlphaFoldDB" id="F0J0I2"/>
<dbReference type="CDD" id="cd01629">
    <property type="entry name" value="HAD_EP"/>
    <property type="match status" value="1"/>
</dbReference>
<dbReference type="EMBL" id="AP012035">
    <property type="protein sequence ID" value="BAJ79366.1"/>
    <property type="molecule type" value="Genomic_DNA"/>
</dbReference>
<dbReference type="Gene3D" id="1.10.720.60">
    <property type="match status" value="1"/>
</dbReference>
<dbReference type="NCBIfam" id="TIGR01549">
    <property type="entry name" value="HAD-SF-IA-v1"/>
    <property type="match status" value="1"/>
</dbReference>
<dbReference type="RefSeq" id="WP_013639126.1">
    <property type="nucleotide sequence ID" value="NC_015186.1"/>
</dbReference>
<evidence type="ECO:0000256" key="3">
    <source>
        <dbReference type="ARBA" id="ARBA00023167"/>
    </source>
</evidence>
<dbReference type="InterPro" id="IPR006439">
    <property type="entry name" value="HAD-SF_hydro_IA"/>
</dbReference>
<evidence type="ECO:0000256" key="4">
    <source>
        <dbReference type="HAMAP-Rule" id="MF_01681"/>
    </source>
</evidence>
<evidence type="ECO:0000256" key="2">
    <source>
        <dbReference type="ARBA" id="ARBA00022801"/>
    </source>
</evidence>
<dbReference type="SUPFAM" id="SSF56784">
    <property type="entry name" value="HAD-like"/>
    <property type="match status" value="1"/>
</dbReference>
<comment type="catalytic activity">
    <reaction evidence="4">
        <text>5-methylsulfanyl-2,3-dioxopentyl phosphate + H2O = 1,2-dihydroxy-5-(methylsulfanyl)pent-1-en-3-one + phosphate</text>
        <dbReference type="Rhea" id="RHEA:21700"/>
        <dbReference type="ChEBI" id="CHEBI:15377"/>
        <dbReference type="ChEBI" id="CHEBI:43474"/>
        <dbReference type="ChEBI" id="CHEBI:49252"/>
        <dbReference type="ChEBI" id="CHEBI:58828"/>
        <dbReference type="EC" id="3.1.3.77"/>
    </reaction>
</comment>
<dbReference type="SFLD" id="SFLDG01133">
    <property type="entry name" value="C1.5.4:_Enolase-phosphatase_Li"/>
    <property type="match status" value="1"/>
</dbReference>
<keyword evidence="2 4" id="KW-0378">Hydrolase</keyword>